<dbReference type="GO" id="GO:0070593">
    <property type="term" value="P:dendrite self-avoidance"/>
    <property type="evidence" value="ECO:0007669"/>
    <property type="project" value="TreeGrafter"/>
</dbReference>
<dbReference type="Gene3D" id="2.60.40.10">
    <property type="entry name" value="Immunoglobulins"/>
    <property type="match status" value="7"/>
</dbReference>
<evidence type="ECO:0000256" key="4">
    <source>
        <dbReference type="ARBA" id="ARBA00022737"/>
    </source>
</evidence>
<dbReference type="SUPFAM" id="SSF49265">
    <property type="entry name" value="Fibronectin type III"/>
    <property type="match status" value="2"/>
</dbReference>
<dbReference type="SMART" id="SM00408">
    <property type="entry name" value="IGc2"/>
    <property type="match status" value="4"/>
</dbReference>
<dbReference type="SMART" id="SM00060">
    <property type="entry name" value="FN3"/>
    <property type="match status" value="3"/>
</dbReference>
<keyword evidence="8" id="KW-0393">Immunoglobulin domain</keyword>
<proteinExistence type="predicted"/>
<dbReference type="OrthoDB" id="428111at2759"/>
<evidence type="ECO:0000256" key="8">
    <source>
        <dbReference type="ARBA" id="ARBA00023319"/>
    </source>
</evidence>
<dbReference type="InterPro" id="IPR003961">
    <property type="entry name" value="FN3_dom"/>
</dbReference>
<dbReference type="AlphaFoldDB" id="A0A131ZV05"/>
<dbReference type="EMBL" id="JXLN01002303">
    <property type="protein sequence ID" value="KPM02584.1"/>
    <property type="molecule type" value="Genomic_DNA"/>
</dbReference>
<reference evidence="9 10" key="1">
    <citation type="journal article" date="2015" name="Parasit. Vectors">
        <title>Draft genome of the scabies mite.</title>
        <authorList>
            <person name="Rider S.D.Jr."/>
            <person name="Morgan M.S."/>
            <person name="Arlian L.G."/>
        </authorList>
    </citation>
    <scope>NUCLEOTIDE SEQUENCE [LARGE SCALE GENOMIC DNA]</scope>
    <source>
        <strain evidence="9">Arlian Lab</strain>
    </source>
</reference>
<evidence type="ECO:0000256" key="6">
    <source>
        <dbReference type="ARBA" id="ARBA00023136"/>
    </source>
</evidence>
<dbReference type="InterPro" id="IPR007110">
    <property type="entry name" value="Ig-like_dom"/>
</dbReference>
<dbReference type="SUPFAM" id="SSF48726">
    <property type="entry name" value="Immunoglobulin"/>
    <property type="match status" value="4"/>
</dbReference>
<dbReference type="Pfam" id="PF07679">
    <property type="entry name" value="I-set"/>
    <property type="match status" value="3"/>
</dbReference>
<evidence type="ECO:0000256" key="2">
    <source>
        <dbReference type="ARBA" id="ARBA00022692"/>
    </source>
</evidence>
<evidence type="ECO:0000313" key="10">
    <source>
        <dbReference type="Proteomes" id="UP000616769"/>
    </source>
</evidence>
<dbReference type="Pfam" id="PF00041">
    <property type="entry name" value="fn3"/>
    <property type="match status" value="2"/>
</dbReference>
<accession>A0A131ZV05</accession>
<dbReference type="Pfam" id="PF13927">
    <property type="entry name" value="Ig_3"/>
    <property type="match status" value="1"/>
</dbReference>
<dbReference type="CDD" id="cd00063">
    <property type="entry name" value="FN3"/>
    <property type="match status" value="3"/>
</dbReference>
<dbReference type="FunFam" id="2.60.40.10:FF:001167">
    <property type="entry name" value="Roundabout 2, isoform B"/>
    <property type="match status" value="1"/>
</dbReference>
<name>A0A131ZV05_SARSC</name>
<keyword evidence="7" id="KW-1015">Disulfide bond</keyword>
<dbReference type="FunFam" id="2.60.40.10:FF:000189">
    <property type="entry name" value="Neogenin isoform 3"/>
    <property type="match status" value="1"/>
</dbReference>
<dbReference type="InterPro" id="IPR036179">
    <property type="entry name" value="Ig-like_dom_sf"/>
</dbReference>
<dbReference type="InterPro" id="IPR003599">
    <property type="entry name" value="Ig_sub"/>
</dbReference>
<comment type="subcellular location">
    <subcellularLocation>
        <location evidence="1">Membrane</location>
        <topology evidence="1">Single-pass membrane protein</topology>
    </subcellularLocation>
</comment>
<dbReference type="PROSITE" id="PS50853">
    <property type="entry name" value="FN3"/>
    <property type="match status" value="3"/>
</dbReference>
<dbReference type="PROSITE" id="PS50835">
    <property type="entry name" value="IG_LIKE"/>
    <property type="match status" value="4"/>
</dbReference>
<dbReference type="GO" id="GO:0007156">
    <property type="term" value="P:homophilic cell adhesion via plasma membrane adhesion molecules"/>
    <property type="evidence" value="ECO:0007669"/>
    <property type="project" value="TreeGrafter"/>
</dbReference>
<dbReference type="PANTHER" id="PTHR10075:SF100">
    <property type="entry name" value="FASCICLIN-2"/>
    <property type="match status" value="1"/>
</dbReference>
<keyword evidence="2" id="KW-0812">Transmembrane</keyword>
<keyword evidence="5" id="KW-1133">Transmembrane helix</keyword>
<dbReference type="InterPro" id="IPR036116">
    <property type="entry name" value="FN3_sf"/>
</dbReference>
<dbReference type="FunFam" id="2.60.40.10:FF:000008">
    <property type="entry name" value="roundabout homolog 2 isoform X2"/>
    <property type="match status" value="1"/>
</dbReference>
<dbReference type="GO" id="GO:0098632">
    <property type="term" value="F:cell-cell adhesion mediator activity"/>
    <property type="evidence" value="ECO:0007669"/>
    <property type="project" value="TreeGrafter"/>
</dbReference>
<dbReference type="Proteomes" id="UP000616769">
    <property type="component" value="Unassembled WGS sequence"/>
</dbReference>
<dbReference type="PANTHER" id="PTHR10075">
    <property type="entry name" value="BASIGIN RELATED"/>
    <property type="match status" value="1"/>
</dbReference>
<comment type="caution">
    <text evidence="9">The sequence shown here is derived from an EMBL/GenBank/DDBJ whole genome shotgun (WGS) entry which is preliminary data.</text>
</comment>
<evidence type="ECO:0000256" key="3">
    <source>
        <dbReference type="ARBA" id="ARBA00022729"/>
    </source>
</evidence>
<dbReference type="GO" id="GO:0030424">
    <property type="term" value="C:axon"/>
    <property type="evidence" value="ECO:0007669"/>
    <property type="project" value="TreeGrafter"/>
</dbReference>
<dbReference type="GO" id="GO:0005886">
    <property type="term" value="C:plasma membrane"/>
    <property type="evidence" value="ECO:0007669"/>
    <property type="project" value="TreeGrafter"/>
</dbReference>
<evidence type="ECO:0000256" key="1">
    <source>
        <dbReference type="ARBA" id="ARBA00004167"/>
    </source>
</evidence>
<evidence type="ECO:0000256" key="5">
    <source>
        <dbReference type="ARBA" id="ARBA00022989"/>
    </source>
</evidence>
<evidence type="ECO:0000256" key="7">
    <source>
        <dbReference type="ARBA" id="ARBA00023157"/>
    </source>
</evidence>
<dbReference type="FunFam" id="2.60.40.10:FF:000032">
    <property type="entry name" value="palladin isoform X1"/>
    <property type="match status" value="1"/>
</dbReference>
<dbReference type="SMART" id="SM00409">
    <property type="entry name" value="IG"/>
    <property type="match status" value="4"/>
</dbReference>
<gene>
    <name evidence="9" type="ORF">QR98_0010000</name>
</gene>
<dbReference type="InterPro" id="IPR013783">
    <property type="entry name" value="Ig-like_fold"/>
</dbReference>
<dbReference type="VEuPathDB" id="VectorBase:SSCA006851"/>
<keyword evidence="3" id="KW-0732">Signal</keyword>
<evidence type="ECO:0000313" key="9">
    <source>
        <dbReference type="EMBL" id="KPM02584.1"/>
    </source>
</evidence>
<dbReference type="InterPro" id="IPR003598">
    <property type="entry name" value="Ig_sub2"/>
</dbReference>
<keyword evidence="6" id="KW-0472">Membrane</keyword>
<dbReference type="InterPro" id="IPR013098">
    <property type="entry name" value="Ig_I-set"/>
</dbReference>
<sequence>MPVNTKVALGKTITMECSPPKGRPEPIVTWTHNSKPIAADSSRFKIDGGNLIIQDVMQHDEGQYQCIAKNMIGVRESPAAMLKVLSMQLFPNLSSYLSNVSVTVEPYFIRPPESVKTMSNSDVVFHCQVGGDPQPKISWRKVEGEIAIGKSQLLEDKALRIYQVKPSDEGTYVCDAENSAGKISKSVTLIINFGLIISFFPALPNFIISPKNVQILDGETARMECKAIGNPEPICFWFKESAHILMFPGQSYGKMNVSENGLLSIANVGKEDEGNYICAAISNVGSIITRAFLKVSSKEDLPPPLIRLGATNQTLPLNTKAFLPCEASTADLKRKIVVEWLYNHIPIYNDSHFLITPNGLLIQNIQRTDSGVYTCQASIPTGSTRWNARLLVESPRNPNINFSKMPHFTMFPDAPSKPVIVNVTDTTVTLKWKRSGNNPISPHLGSMIEYYSPELRNEWTEIARNIRSDYYTVENLQPNHRYFFYVRSQNIHGFGLASEVSDEVRTSNQLETSNELSNRQIENAHLERARELLDNINVKLRDARASSSTSIKLLWNVIGNPDLIEGYYIRYQNLKNDPDQIKFNMVTVFGGSAMSYVVNDLQKFSTYQFFIMPFYRNIEGRPSNIVSERTYEDVPSGPPYSITAKVINASCAVIEWLPPLDPYQNGIILGYYLQIYENKTYLFTNLTLDASFNSIVLYNLTLGSMFSVQISAYTAIGNGPLSVPIYLTMDTYQERRDFDLDPINQYSIFSSIFWFYLFILLMALIFVLISIRLFLIFNNRKHQNKSIYEKAHNPNENFNENFLKYDSGSSKYSSCPDNNEYAELDDCKDFIRDHPNKAVYAEAPLIMKSKDLDTERVNSDGQRFYQHSSDDSSNEALLINNHNHHSNTITNHSKCEMINLKNHLPVVNGRSSKRYNQLGFQRNEIKSNDQTPTSKHRQFSDVNSSSTLDEDDNCHVIVEKDSFKEKILKFFIFFLETTAEL</sequence>
<organism evidence="9 10">
    <name type="scientific">Sarcoptes scabiei</name>
    <name type="common">Itch mite</name>
    <name type="synonym">Acarus scabiei</name>
    <dbReference type="NCBI Taxonomy" id="52283"/>
    <lineage>
        <taxon>Eukaryota</taxon>
        <taxon>Metazoa</taxon>
        <taxon>Ecdysozoa</taxon>
        <taxon>Arthropoda</taxon>
        <taxon>Chelicerata</taxon>
        <taxon>Arachnida</taxon>
        <taxon>Acari</taxon>
        <taxon>Acariformes</taxon>
        <taxon>Sarcoptiformes</taxon>
        <taxon>Astigmata</taxon>
        <taxon>Psoroptidia</taxon>
        <taxon>Sarcoptoidea</taxon>
        <taxon>Sarcoptidae</taxon>
        <taxon>Sarcoptinae</taxon>
        <taxon>Sarcoptes</taxon>
    </lineage>
</organism>
<dbReference type="GO" id="GO:0007411">
    <property type="term" value="P:axon guidance"/>
    <property type="evidence" value="ECO:0007669"/>
    <property type="project" value="TreeGrafter"/>
</dbReference>
<protein>
    <submittedName>
        <fullName evidence="9">Roundabout-like protein</fullName>
    </submittedName>
</protein>
<keyword evidence="4" id="KW-0677">Repeat</keyword>